<dbReference type="EMBL" id="CH474031">
    <property type="protein sequence ID" value="EDL90626.1"/>
    <property type="molecule type" value="Genomic_DNA"/>
</dbReference>
<protein>
    <submittedName>
        <fullName evidence="2">Endothelial differentiation, lysophosphatidic acid G-protein-coupled receptor 4 (Predicted), isoform CRA_c</fullName>
    </submittedName>
</protein>
<evidence type="ECO:0000313" key="2">
    <source>
        <dbReference type="EMBL" id="EDL90626.1"/>
    </source>
</evidence>
<proteinExistence type="predicted"/>
<dbReference type="EMBL" id="CH474031">
    <property type="protein sequence ID" value="EDL90629.1"/>
    <property type="molecule type" value="Genomic_DNA"/>
</dbReference>
<organism evidence="2 3">
    <name type="scientific">Rattus norvegicus</name>
    <name type="common">Rat</name>
    <dbReference type="NCBI Taxonomy" id="10116"/>
    <lineage>
        <taxon>Eukaryota</taxon>
        <taxon>Metazoa</taxon>
        <taxon>Chordata</taxon>
        <taxon>Craniata</taxon>
        <taxon>Vertebrata</taxon>
        <taxon>Euteleostomi</taxon>
        <taxon>Mammalia</taxon>
        <taxon>Eutheria</taxon>
        <taxon>Euarchontoglires</taxon>
        <taxon>Glires</taxon>
        <taxon>Rodentia</taxon>
        <taxon>Myomorpha</taxon>
        <taxon>Muroidea</taxon>
        <taxon>Muridae</taxon>
        <taxon>Murinae</taxon>
        <taxon>Rattus</taxon>
    </lineage>
</organism>
<feature type="compositionally biased region" description="Polar residues" evidence="1">
    <location>
        <begin position="69"/>
        <end position="93"/>
    </location>
</feature>
<reference evidence="2" key="1">
    <citation type="journal article" date="2005" name="Genome Res.">
        <title>Gene and alternative splicing annotation with AIR.</title>
        <authorList>
            <person name="Florea L."/>
            <person name="Di Francesco V."/>
            <person name="Miller J."/>
            <person name="Turner R."/>
            <person name="Yao A."/>
            <person name="Harris M."/>
            <person name="Walenz B."/>
            <person name="Mobarry C."/>
            <person name="Merkulov G.V."/>
            <person name="Charlab R."/>
            <person name="Dew I."/>
            <person name="Deng Z."/>
            <person name="Istrail S."/>
            <person name="Li P."/>
            <person name="Sutton G."/>
        </authorList>
    </citation>
    <scope>NUCLEOTIDE SEQUENCE</scope>
    <source>
        <strain evidence="2">BN</strain>
    </source>
</reference>
<accession>A6KAB1</accession>
<keyword evidence="2" id="KW-0675">Receptor</keyword>
<sequence length="93" mass="9480">MYTGKTSTVTKTRVSGGQTSCQSTPSPDSCGPFPLTSGSDMVLTLRTLAFLQPPPGGVCLQPLAHGSWQRATTSQPSSSPAGDSGSFNSDASD</sequence>
<gene>
    <name evidence="2" type="primary">Edg4_predicted</name>
    <name evidence="2" type="ORF">rCG_38653</name>
</gene>
<evidence type="ECO:0000256" key="1">
    <source>
        <dbReference type="SAM" id="MobiDB-lite"/>
    </source>
</evidence>
<feature type="region of interest" description="Disordered" evidence="1">
    <location>
        <begin position="1"/>
        <end position="33"/>
    </location>
</feature>
<name>A6KAB1_RAT</name>
<feature type="compositionally biased region" description="Polar residues" evidence="1">
    <location>
        <begin position="1"/>
        <end position="27"/>
    </location>
</feature>
<reference evidence="2 3" key="2">
    <citation type="submission" date="2005-09" db="EMBL/GenBank/DDBJ databases">
        <authorList>
            <person name="Mural R.J."/>
            <person name="Li P.W."/>
            <person name="Adams M.D."/>
            <person name="Amanatides P.G."/>
            <person name="Baden-Tillson H."/>
            <person name="Barnstead M."/>
            <person name="Chin S.H."/>
            <person name="Dew I."/>
            <person name="Evans C.A."/>
            <person name="Ferriera S."/>
            <person name="Flanigan M."/>
            <person name="Fosler C."/>
            <person name="Glodek A."/>
            <person name="Gu Z."/>
            <person name="Holt R.A."/>
            <person name="Jennings D."/>
            <person name="Kraft C.L."/>
            <person name="Lu F."/>
            <person name="Nguyen T."/>
            <person name="Nusskern D.R."/>
            <person name="Pfannkoch C.M."/>
            <person name="Sitter C."/>
            <person name="Sutton G.G."/>
            <person name="Venter J.C."/>
            <person name="Wang Z."/>
            <person name="Woodage T."/>
            <person name="Zheng X.H."/>
            <person name="Zhong F."/>
        </authorList>
    </citation>
    <scope>NUCLEOTIDE SEQUENCE [LARGE SCALE GENOMIC DNA]</scope>
    <source>
        <strain evidence="2">BN</strain>
        <strain evidence="3">BN, Sprague-Dawley</strain>
    </source>
</reference>
<dbReference type="Proteomes" id="UP000234681">
    <property type="component" value="Chromosome 16"/>
</dbReference>
<dbReference type="AlphaFoldDB" id="A6KAB1"/>
<evidence type="ECO:0000313" key="3">
    <source>
        <dbReference type="Proteomes" id="UP000234681"/>
    </source>
</evidence>
<feature type="region of interest" description="Disordered" evidence="1">
    <location>
        <begin position="66"/>
        <end position="93"/>
    </location>
</feature>